<organism evidence="2 3">
    <name type="scientific">Actinidia rufa</name>
    <dbReference type="NCBI Taxonomy" id="165716"/>
    <lineage>
        <taxon>Eukaryota</taxon>
        <taxon>Viridiplantae</taxon>
        <taxon>Streptophyta</taxon>
        <taxon>Embryophyta</taxon>
        <taxon>Tracheophyta</taxon>
        <taxon>Spermatophyta</taxon>
        <taxon>Magnoliopsida</taxon>
        <taxon>eudicotyledons</taxon>
        <taxon>Gunneridae</taxon>
        <taxon>Pentapetalae</taxon>
        <taxon>asterids</taxon>
        <taxon>Ericales</taxon>
        <taxon>Actinidiaceae</taxon>
        <taxon>Actinidia</taxon>
    </lineage>
</organism>
<dbReference type="PANTHER" id="PTHR10782">
    <property type="entry name" value="ZINC FINGER MIZ DOMAIN-CONTAINING PROTEIN"/>
    <property type="match status" value="1"/>
</dbReference>
<comment type="caution">
    <text evidence="2">The sequence shown here is derived from an EMBL/GenBank/DDBJ whole genome shotgun (WGS) entry which is preliminary data.</text>
</comment>
<dbReference type="Proteomes" id="UP000585474">
    <property type="component" value="Unassembled WGS sequence"/>
</dbReference>
<name>A0A7J0GVC8_9ERIC</name>
<dbReference type="GO" id="GO:0003677">
    <property type="term" value="F:DNA binding"/>
    <property type="evidence" value="ECO:0007669"/>
    <property type="project" value="UniProtKB-KW"/>
</dbReference>
<dbReference type="GO" id="GO:0000785">
    <property type="term" value="C:chromatin"/>
    <property type="evidence" value="ECO:0007669"/>
    <property type="project" value="TreeGrafter"/>
</dbReference>
<dbReference type="PANTHER" id="PTHR10782:SF102">
    <property type="entry name" value="E3 SUMO-PROTEIN LIGASE SIZ1"/>
    <property type="match status" value="1"/>
</dbReference>
<keyword evidence="2" id="KW-0238">DNA-binding</keyword>
<dbReference type="EMBL" id="BJWL01000024">
    <property type="protein sequence ID" value="GFZ14805.1"/>
    <property type="molecule type" value="Genomic_DNA"/>
</dbReference>
<sequence length="467" mass="51505">MPAAGEPRHLGVPVRTINRPGSQLLGANGRDDGPMILNLILKEKNDEPFEDALARVRCCIGGGMFTASEDSDGDLEVISDCVVVNMRCPWQCPICLKNYSLEDITVDPYFNRITKMDCGEDVTEIEVKPDGSWRMKNRHQFENLKQWHLPDGSICVSAIEIVSKLESRQLEEEGIVGHTNPNQVRKTRDMQTSCRNQLGEYIENYSQNIITMSSSSSESHRADEGYSVNQDGNGHFDISANNGYEVNNISYMNTTAMTLNENTNAALENMDVIILSDSEEENANLTSPETLTITQAIQNGGHSLPAAPTIFNTYPEGSSSSCWSKFFGSLQQAHSSYLFCTNIWLRTEFKVHSNPLASVCVASPVQTLPPIQPQSDLGNNPQASNDLCGDNLTFLGLDNNSGGGNRDAGPATSNGLDFINQFESNKALLPPRMNDEVRSNGETFGHKSYGPFSFPRQPRSARRPHRS</sequence>
<dbReference type="InterPro" id="IPR013083">
    <property type="entry name" value="Znf_RING/FYVE/PHD"/>
</dbReference>
<evidence type="ECO:0000256" key="1">
    <source>
        <dbReference type="SAM" id="MobiDB-lite"/>
    </source>
</evidence>
<feature type="region of interest" description="Disordered" evidence="1">
    <location>
        <begin position="429"/>
        <end position="467"/>
    </location>
</feature>
<proteinExistence type="predicted"/>
<accession>A0A7J0GVC8</accession>
<dbReference type="GO" id="GO:0061665">
    <property type="term" value="F:SUMO ligase activity"/>
    <property type="evidence" value="ECO:0007669"/>
    <property type="project" value="TreeGrafter"/>
</dbReference>
<evidence type="ECO:0000313" key="2">
    <source>
        <dbReference type="EMBL" id="GFZ14805.1"/>
    </source>
</evidence>
<dbReference type="OrthoDB" id="28127at2759"/>
<reference evidence="2 3" key="1">
    <citation type="submission" date="2019-07" db="EMBL/GenBank/DDBJ databases">
        <title>De Novo Assembly of kiwifruit Actinidia rufa.</title>
        <authorList>
            <person name="Sugita-Konishi S."/>
            <person name="Sato K."/>
            <person name="Mori E."/>
            <person name="Abe Y."/>
            <person name="Kisaki G."/>
            <person name="Hamano K."/>
            <person name="Suezawa K."/>
            <person name="Otani M."/>
            <person name="Fukuda T."/>
            <person name="Manabe T."/>
            <person name="Gomi K."/>
            <person name="Tabuchi M."/>
            <person name="Akimitsu K."/>
            <person name="Kataoka I."/>
        </authorList>
    </citation>
    <scope>NUCLEOTIDE SEQUENCE [LARGE SCALE GENOMIC DNA]</scope>
    <source>
        <strain evidence="3">cv. Fuchu</strain>
    </source>
</reference>
<dbReference type="GO" id="GO:0016925">
    <property type="term" value="P:protein sumoylation"/>
    <property type="evidence" value="ECO:0007669"/>
    <property type="project" value="TreeGrafter"/>
</dbReference>
<keyword evidence="3" id="KW-1185">Reference proteome</keyword>
<evidence type="ECO:0000313" key="3">
    <source>
        <dbReference type="Proteomes" id="UP000585474"/>
    </source>
</evidence>
<dbReference type="Gene3D" id="3.30.40.10">
    <property type="entry name" value="Zinc/RING finger domain, C3HC4 (zinc finger)"/>
    <property type="match status" value="1"/>
</dbReference>
<protein>
    <submittedName>
        <fullName evidence="2">DNA-binding protein with MIZ/SP-RING zinc finger, PHD-finger and SAP domain-containing protein</fullName>
    </submittedName>
</protein>
<gene>
    <name evidence="2" type="ORF">Acr_24g0009950</name>
</gene>
<dbReference type="AlphaFoldDB" id="A0A7J0GVC8"/>